<dbReference type="KEGG" id="ahel:Q31a_05650"/>
<reference evidence="1 2" key="1">
    <citation type="submission" date="2019-02" db="EMBL/GenBank/DDBJ databases">
        <title>Deep-cultivation of Planctomycetes and their phenomic and genomic characterization uncovers novel biology.</title>
        <authorList>
            <person name="Wiegand S."/>
            <person name="Jogler M."/>
            <person name="Boedeker C."/>
            <person name="Pinto D."/>
            <person name="Vollmers J."/>
            <person name="Rivas-Marin E."/>
            <person name="Kohn T."/>
            <person name="Peeters S.H."/>
            <person name="Heuer A."/>
            <person name="Rast P."/>
            <person name="Oberbeckmann S."/>
            <person name="Bunk B."/>
            <person name="Jeske O."/>
            <person name="Meyerdierks A."/>
            <person name="Storesund J.E."/>
            <person name="Kallscheuer N."/>
            <person name="Luecker S."/>
            <person name="Lage O.M."/>
            <person name="Pohl T."/>
            <person name="Merkel B.J."/>
            <person name="Hornburger P."/>
            <person name="Mueller R.-W."/>
            <person name="Bruemmer F."/>
            <person name="Labrenz M."/>
            <person name="Spormann A.M."/>
            <person name="Op den Camp H."/>
            <person name="Overmann J."/>
            <person name="Amann R."/>
            <person name="Jetten M.S.M."/>
            <person name="Mascher T."/>
            <person name="Medema M.H."/>
            <person name="Devos D.P."/>
            <person name="Kaster A.-K."/>
            <person name="Ovreas L."/>
            <person name="Rohde M."/>
            <person name="Galperin M.Y."/>
            <person name="Jogler C."/>
        </authorList>
    </citation>
    <scope>NUCLEOTIDE SEQUENCE [LARGE SCALE GENOMIC DNA]</scope>
    <source>
        <strain evidence="1 2">Q31a</strain>
    </source>
</reference>
<dbReference type="Gene3D" id="1.25.10.10">
    <property type="entry name" value="Leucine-rich Repeat Variant"/>
    <property type="match status" value="1"/>
</dbReference>
<name>A0A518G0Z9_9BACT</name>
<dbReference type="InterPro" id="IPR011989">
    <property type="entry name" value="ARM-like"/>
</dbReference>
<accession>A0A518G0Z9</accession>
<protein>
    <recommendedName>
        <fullName evidence="3">HEAT repeat domain-containing protein</fullName>
    </recommendedName>
</protein>
<organism evidence="1 2">
    <name type="scientific">Aureliella helgolandensis</name>
    <dbReference type="NCBI Taxonomy" id="2527968"/>
    <lineage>
        <taxon>Bacteria</taxon>
        <taxon>Pseudomonadati</taxon>
        <taxon>Planctomycetota</taxon>
        <taxon>Planctomycetia</taxon>
        <taxon>Pirellulales</taxon>
        <taxon>Pirellulaceae</taxon>
        <taxon>Aureliella</taxon>
    </lineage>
</organism>
<evidence type="ECO:0008006" key="3">
    <source>
        <dbReference type="Google" id="ProtNLM"/>
    </source>
</evidence>
<dbReference type="Proteomes" id="UP000318017">
    <property type="component" value="Chromosome"/>
</dbReference>
<dbReference type="EMBL" id="CP036298">
    <property type="protein sequence ID" value="QDV22281.1"/>
    <property type="molecule type" value="Genomic_DNA"/>
</dbReference>
<keyword evidence="2" id="KW-1185">Reference proteome</keyword>
<dbReference type="Pfam" id="PF13646">
    <property type="entry name" value="HEAT_2"/>
    <property type="match status" value="1"/>
</dbReference>
<sequence length="437" mass="47866">MEAASQGPVSPFAAVFAERFPMMPYSIHGRSISLSLLLLASLASTVQADLFHYKDGRIISGKVLGQPAEVEIAGNSTTVWTVEIDPGVYIQVLKSELVLGSGYEALSKDRAEYAQLAAQAPRTVEGQRELVVWCLKHGLADLAKAHQLATVDIAPDDNAVRVAADYMKDRNGRWQKKEVIMGQQLGKVRQGRLWRFPESIAHQQAEEELAKQTVEATKDLRRWHNVLSSRNANPQNKNYQDAVLGIQQLDNPLVVGTISDYLLDSRKEIPAPLRMMYTEILARFQNFETARVLTQVSMQDADPQVRARAMDLVASYGAEVAIPVLTGYLGNADNTMVNRAAEGLGRLSAQSAILPLINAITTTHSMTVGSEATNASPTSGSFSTGGQKTISVPIENASVRNTLTQLTNQSFGYDRAAWIHWYASQYAAPASDLRRDP</sequence>
<dbReference type="AlphaFoldDB" id="A0A518G0Z9"/>
<proteinExistence type="predicted"/>
<dbReference type="InterPro" id="IPR016024">
    <property type="entry name" value="ARM-type_fold"/>
</dbReference>
<gene>
    <name evidence="1" type="ORF">Q31a_05650</name>
</gene>
<dbReference type="SUPFAM" id="SSF48371">
    <property type="entry name" value="ARM repeat"/>
    <property type="match status" value="1"/>
</dbReference>
<evidence type="ECO:0000313" key="1">
    <source>
        <dbReference type="EMBL" id="QDV22281.1"/>
    </source>
</evidence>
<evidence type="ECO:0000313" key="2">
    <source>
        <dbReference type="Proteomes" id="UP000318017"/>
    </source>
</evidence>